<accession>S3D2D4</accession>
<protein>
    <submittedName>
        <fullName evidence="2">Uncharacterized protein</fullName>
    </submittedName>
</protein>
<organism evidence="2 3">
    <name type="scientific">Glarea lozoyensis (strain ATCC 20868 / MF5171)</name>
    <dbReference type="NCBI Taxonomy" id="1116229"/>
    <lineage>
        <taxon>Eukaryota</taxon>
        <taxon>Fungi</taxon>
        <taxon>Dikarya</taxon>
        <taxon>Ascomycota</taxon>
        <taxon>Pezizomycotina</taxon>
        <taxon>Leotiomycetes</taxon>
        <taxon>Helotiales</taxon>
        <taxon>Helotiaceae</taxon>
        <taxon>Glarea</taxon>
    </lineage>
</organism>
<dbReference type="RefSeq" id="XP_008087525.1">
    <property type="nucleotide sequence ID" value="XM_008089334.1"/>
</dbReference>
<keyword evidence="3" id="KW-1185">Reference proteome</keyword>
<evidence type="ECO:0000313" key="3">
    <source>
        <dbReference type="Proteomes" id="UP000016922"/>
    </source>
</evidence>
<evidence type="ECO:0000256" key="1">
    <source>
        <dbReference type="SAM" id="MobiDB-lite"/>
    </source>
</evidence>
<dbReference type="OrthoDB" id="4759297at2759"/>
<dbReference type="KEGG" id="glz:GLAREA_02118"/>
<sequence length="229" mass="27145">MSDRNYRVVDADPEWVERNRQTYEQHGKRIDIQTKDAGDFNRAGEPAAYFAYNVEYAKQCARGPDHTIVKQTVPVEFCRSPNAYVYDAKPDKQWQRRVHCDRRSEKPSRRDKKEHKYEVTSGPIATCHNKAFGRSEEMMPMEKYKPAEDTNGNYYQQVCFKGEALEQIGKYPREIYRGEPAPVRREAPRYEDRERSRYDDRERSQYDDRERREYGTRVYGNPNSSSSRG</sequence>
<feature type="region of interest" description="Disordered" evidence="1">
    <location>
        <begin position="176"/>
        <end position="229"/>
    </location>
</feature>
<dbReference type="Proteomes" id="UP000016922">
    <property type="component" value="Unassembled WGS sequence"/>
</dbReference>
<dbReference type="STRING" id="1116229.S3D2D4"/>
<proteinExistence type="predicted"/>
<dbReference type="EMBL" id="KE145371">
    <property type="protein sequence ID" value="EPE26206.1"/>
    <property type="molecule type" value="Genomic_DNA"/>
</dbReference>
<feature type="region of interest" description="Disordered" evidence="1">
    <location>
        <begin position="97"/>
        <end position="118"/>
    </location>
</feature>
<feature type="compositionally biased region" description="Basic and acidic residues" evidence="1">
    <location>
        <begin position="176"/>
        <end position="215"/>
    </location>
</feature>
<dbReference type="AlphaFoldDB" id="S3D2D4"/>
<dbReference type="GeneID" id="19461176"/>
<reference evidence="2 3" key="1">
    <citation type="journal article" date="2013" name="BMC Genomics">
        <title>Genomics-driven discovery of the pneumocandin biosynthetic gene cluster in the fungus Glarea lozoyensis.</title>
        <authorList>
            <person name="Chen L."/>
            <person name="Yue Q."/>
            <person name="Zhang X."/>
            <person name="Xiang M."/>
            <person name="Wang C."/>
            <person name="Li S."/>
            <person name="Che Y."/>
            <person name="Ortiz-Lopez F.J."/>
            <person name="Bills G.F."/>
            <person name="Liu X."/>
            <person name="An Z."/>
        </authorList>
    </citation>
    <scope>NUCLEOTIDE SEQUENCE [LARGE SCALE GENOMIC DNA]</scope>
    <source>
        <strain evidence="3">ATCC 20868 / MF5171</strain>
    </source>
</reference>
<name>S3D2D4_GLAL2</name>
<evidence type="ECO:0000313" key="2">
    <source>
        <dbReference type="EMBL" id="EPE26206.1"/>
    </source>
</evidence>
<dbReference type="HOGENOM" id="CLU_1209923_0_0_1"/>
<gene>
    <name evidence="2" type="ORF">GLAREA_02118</name>
</gene>